<dbReference type="PROSITE" id="PS00916">
    <property type="entry name" value="PI3_4_KINASE_2"/>
    <property type="match status" value="1"/>
</dbReference>
<dbReference type="GO" id="GO:0034272">
    <property type="term" value="C:phosphatidylinositol 3-kinase complex, class III, type II"/>
    <property type="evidence" value="ECO:0007669"/>
    <property type="project" value="TreeGrafter"/>
</dbReference>
<dbReference type="GO" id="GO:0005768">
    <property type="term" value="C:endosome"/>
    <property type="evidence" value="ECO:0007669"/>
    <property type="project" value="TreeGrafter"/>
</dbReference>
<evidence type="ECO:0000256" key="1">
    <source>
        <dbReference type="ARBA" id="ARBA00022679"/>
    </source>
</evidence>
<keyword evidence="2" id="KW-0418">Kinase</keyword>
<dbReference type="PANTHER" id="PTHR10048">
    <property type="entry name" value="PHOSPHATIDYLINOSITOL KINASE"/>
    <property type="match status" value="1"/>
</dbReference>
<dbReference type="PANTHER" id="PTHR10048:SF7">
    <property type="entry name" value="PHOSPHATIDYLINOSITOL 3-KINASE CATALYTIC SUBUNIT TYPE 3"/>
    <property type="match status" value="1"/>
</dbReference>
<dbReference type="PROSITE" id="PS50290">
    <property type="entry name" value="PI3_4_KINASE_3"/>
    <property type="match status" value="1"/>
</dbReference>
<dbReference type="InterPro" id="IPR000403">
    <property type="entry name" value="PI3/4_kinase_cat_dom"/>
</dbReference>
<dbReference type="InterPro" id="IPR015433">
    <property type="entry name" value="PI3/4_kinase"/>
</dbReference>
<dbReference type="GO" id="GO:0048015">
    <property type="term" value="P:phosphatidylinositol-mediated signaling"/>
    <property type="evidence" value="ECO:0007669"/>
    <property type="project" value="TreeGrafter"/>
</dbReference>
<accession>A0A9W7A5L7</accession>
<protein>
    <recommendedName>
        <fullName evidence="3">PI3K/PI4K catalytic domain-containing protein</fullName>
    </recommendedName>
</protein>
<evidence type="ECO:0000259" key="3">
    <source>
        <dbReference type="PROSITE" id="PS50290"/>
    </source>
</evidence>
<dbReference type="InterPro" id="IPR018936">
    <property type="entry name" value="PI3/4_kinase_CS"/>
</dbReference>
<dbReference type="GO" id="GO:0005777">
    <property type="term" value="C:peroxisome"/>
    <property type="evidence" value="ECO:0007669"/>
    <property type="project" value="TreeGrafter"/>
</dbReference>
<dbReference type="GO" id="GO:0000045">
    <property type="term" value="P:autophagosome assembly"/>
    <property type="evidence" value="ECO:0007669"/>
    <property type="project" value="TreeGrafter"/>
</dbReference>
<dbReference type="Proteomes" id="UP001162640">
    <property type="component" value="Unassembled WGS sequence"/>
</dbReference>
<dbReference type="EMBL" id="BLQM01000107">
    <property type="protein sequence ID" value="GMH64516.1"/>
    <property type="molecule type" value="Genomic_DNA"/>
</dbReference>
<dbReference type="GO" id="GO:0016303">
    <property type="term" value="F:1-phosphatidylinositol-3-kinase activity"/>
    <property type="evidence" value="ECO:0007669"/>
    <property type="project" value="TreeGrafter"/>
</dbReference>
<evidence type="ECO:0000313" key="4">
    <source>
        <dbReference type="EMBL" id="GMH64516.1"/>
    </source>
</evidence>
<dbReference type="AlphaFoldDB" id="A0A9W7A5L7"/>
<dbReference type="InterPro" id="IPR011009">
    <property type="entry name" value="Kinase-like_dom_sf"/>
</dbReference>
<dbReference type="SMART" id="SM00146">
    <property type="entry name" value="PI3Kc"/>
    <property type="match status" value="1"/>
</dbReference>
<dbReference type="Pfam" id="PF00454">
    <property type="entry name" value="PI3_PI4_kinase"/>
    <property type="match status" value="1"/>
</dbReference>
<dbReference type="InterPro" id="IPR036940">
    <property type="entry name" value="PI3/4_kinase_cat_sf"/>
</dbReference>
<evidence type="ECO:0000313" key="5">
    <source>
        <dbReference type="Proteomes" id="UP001162640"/>
    </source>
</evidence>
<feature type="domain" description="PI3K/PI4K catalytic" evidence="3">
    <location>
        <begin position="1"/>
        <end position="168"/>
    </location>
</feature>
<name>A0A9W7A5L7_9STRA</name>
<dbReference type="GO" id="GO:0034271">
    <property type="term" value="C:phosphatidylinositol 3-kinase complex, class III, type I"/>
    <property type="evidence" value="ECO:0007669"/>
    <property type="project" value="TreeGrafter"/>
</dbReference>
<comment type="caution">
    <text evidence="4">The sequence shown here is derived from an EMBL/GenBank/DDBJ whole genome shotgun (WGS) entry which is preliminary data.</text>
</comment>
<keyword evidence="1" id="KW-0808">Transferase</keyword>
<dbReference type="GO" id="GO:0006897">
    <property type="term" value="P:endocytosis"/>
    <property type="evidence" value="ECO:0007669"/>
    <property type="project" value="TreeGrafter"/>
</dbReference>
<sequence length="183" mass="20437">MSPPPPQNPNKPAATVVETYIKSCAGYCVITYILGIGDRHLDNIMLKPTGHFFHIDFGFVFGRDPKPMPPAFRLTQSMVDGFGGDEGFKKFKSICCQTFNLLRRHAGLVVNLLHLSKEGNIPDLSNHPTLGSDEIIQKVEEKFRLDLTDEQAEHFFISLIGESMSALAPKVLEVFHQIAVARR</sequence>
<gene>
    <name evidence="4" type="ORF">TL16_g03979</name>
</gene>
<evidence type="ECO:0000256" key="2">
    <source>
        <dbReference type="ARBA" id="ARBA00022777"/>
    </source>
</evidence>
<proteinExistence type="predicted"/>
<dbReference type="Gene3D" id="1.10.1070.11">
    <property type="entry name" value="Phosphatidylinositol 3-/4-kinase, catalytic domain"/>
    <property type="match status" value="1"/>
</dbReference>
<reference evidence="5" key="1">
    <citation type="journal article" date="2023" name="Commun. Biol.">
        <title>Genome analysis of Parmales, the sister group of diatoms, reveals the evolutionary specialization of diatoms from phago-mixotrophs to photoautotrophs.</title>
        <authorList>
            <person name="Ban H."/>
            <person name="Sato S."/>
            <person name="Yoshikawa S."/>
            <person name="Yamada K."/>
            <person name="Nakamura Y."/>
            <person name="Ichinomiya M."/>
            <person name="Sato N."/>
            <person name="Blanc-Mathieu R."/>
            <person name="Endo H."/>
            <person name="Kuwata A."/>
            <person name="Ogata H."/>
        </authorList>
    </citation>
    <scope>NUCLEOTIDE SEQUENCE [LARGE SCALE GENOMIC DNA]</scope>
</reference>
<dbReference type="GO" id="GO:0000407">
    <property type="term" value="C:phagophore assembly site"/>
    <property type="evidence" value="ECO:0007669"/>
    <property type="project" value="TreeGrafter"/>
</dbReference>
<organism evidence="4 5">
    <name type="scientific">Triparma laevis f. inornata</name>
    <dbReference type="NCBI Taxonomy" id="1714386"/>
    <lineage>
        <taxon>Eukaryota</taxon>
        <taxon>Sar</taxon>
        <taxon>Stramenopiles</taxon>
        <taxon>Ochrophyta</taxon>
        <taxon>Bolidophyceae</taxon>
        <taxon>Parmales</taxon>
        <taxon>Triparmaceae</taxon>
        <taxon>Triparma</taxon>
    </lineage>
</organism>
<dbReference type="SUPFAM" id="SSF56112">
    <property type="entry name" value="Protein kinase-like (PK-like)"/>
    <property type="match status" value="1"/>
</dbReference>